<dbReference type="EMBL" id="JBHSLF010000006">
    <property type="protein sequence ID" value="MFC5342910.1"/>
    <property type="molecule type" value="Genomic_DNA"/>
</dbReference>
<reference evidence="2" key="1">
    <citation type="journal article" date="2019" name="Int. J. Syst. Evol. Microbiol.">
        <title>The Global Catalogue of Microorganisms (GCM) 10K type strain sequencing project: providing services to taxonomists for standard genome sequencing and annotation.</title>
        <authorList>
            <consortium name="The Broad Institute Genomics Platform"/>
            <consortium name="The Broad Institute Genome Sequencing Center for Infectious Disease"/>
            <person name="Wu L."/>
            <person name="Ma J."/>
        </authorList>
    </citation>
    <scope>NUCLEOTIDE SEQUENCE [LARGE SCALE GENOMIC DNA]</scope>
    <source>
        <strain evidence="2">JCM 12125</strain>
    </source>
</reference>
<proteinExistence type="predicted"/>
<dbReference type="Proteomes" id="UP001596152">
    <property type="component" value="Unassembled WGS sequence"/>
</dbReference>
<dbReference type="RefSeq" id="WP_374039562.1">
    <property type="nucleotide sequence ID" value="NZ_CP169083.1"/>
</dbReference>
<comment type="caution">
    <text evidence="1">The sequence shown here is derived from an EMBL/GenBank/DDBJ whole genome shotgun (WGS) entry which is preliminary data.</text>
</comment>
<accession>A0ABW0FME2</accession>
<keyword evidence="2" id="KW-1185">Reference proteome</keyword>
<evidence type="ECO:0000313" key="2">
    <source>
        <dbReference type="Proteomes" id="UP001596152"/>
    </source>
</evidence>
<organism evidence="1 2">
    <name type="scientific">Brevundimonas staleyi</name>
    <dbReference type="NCBI Taxonomy" id="74326"/>
    <lineage>
        <taxon>Bacteria</taxon>
        <taxon>Pseudomonadati</taxon>
        <taxon>Pseudomonadota</taxon>
        <taxon>Alphaproteobacteria</taxon>
        <taxon>Caulobacterales</taxon>
        <taxon>Caulobacteraceae</taxon>
        <taxon>Brevundimonas</taxon>
    </lineage>
</organism>
<sequence>MSWIIARGDGYAFEVRPDPTGPFARRVEALEDLLGHLLADRRELNAAIARARRMRRAAGRSR</sequence>
<evidence type="ECO:0000313" key="1">
    <source>
        <dbReference type="EMBL" id="MFC5342910.1"/>
    </source>
</evidence>
<protein>
    <submittedName>
        <fullName evidence="1">Uncharacterized protein</fullName>
    </submittedName>
</protein>
<name>A0ABW0FME2_9CAUL</name>
<gene>
    <name evidence="1" type="ORF">ACFPIE_03225</name>
</gene>